<keyword evidence="15" id="KW-0175">Coiled coil</keyword>
<evidence type="ECO:0000256" key="11">
    <source>
        <dbReference type="ARBA" id="ARBA00023204"/>
    </source>
</evidence>
<dbReference type="PROSITE" id="PS01055">
    <property type="entry name" value="DNA_LIGASE_N1"/>
    <property type="match status" value="1"/>
</dbReference>
<comment type="catalytic activity">
    <reaction evidence="12 14">
        <text>NAD(+) + (deoxyribonucleotide)n-3'-hydroxyl + 5'-phospho-(deoxyribonucleotide)m = (deoxyribonucleotide)n+m + AMP + beta-nicotinamide D-nucleotide.</text>
        <dbReference type="EC" id="6.5.1.2"/>
    </reaction>
</comment>
<feature type="active site" description="N6-AMP-lysine intermediate" evidence="14">
    <location>
        <position position="173"/>
    </location>
</feature>
<dbReference type="SUPFAM" id="SSF47781">
    <property type="entry name" value="RuvA domain 2-like"/>
    <property type="match status" value="1"/>
</dbReference>
<keyword evidence="9 14" id="KW-0460">Magnesium</keyword>
<feature type="binding site" evidence="14">
    <location>
        <position position="377"/>
    </location>
    <ligand>
        <name>NAD(+)</name>
        <dbReference type="ChEBI" id="CHEBI:57540"/>
    </ligand>
</feature>
<dbReference type="SMART" id="SM00532">
    <property type="entry name" value="LIGANc"/>
    <property type="match status" value="1"/>
</dbReference>
<dbReference type="PIRSF" id="PIRSF001604">
    <property type="entry name" value="LigA"/>
    <property type="match status" value="1"/>
</dbReference>
<dbReference type="Pfam" id="PF03120">
    <property type="entry name" value="OB_DNA_ligase"/>
    <property type="match status" value="1"/>
</dbReference>
<keyword evidence="5 14" id="KW-0235">DNA replication</keyword>
<dbReference type="InterPro" id="IPR012340">
    <property type="entry name" value="NA-bd_OB-fold"/>
</dbReference>
<keyword evidence="6 14" id="KW-0479">Metal-binding</keyword>
<dbReference type="Gene3D" id="2.40.50.140">
    <property type="entry name" value="Nucleic acid-binding proteins"/>
    <property type="match status" value="1"/>
</dbReference>
<feature type="binding site" evidence="14">
    <location>
        <position position="234"/>
    </location>
    <ligand>
        <name>NAD(+)</name>
        <dbReference type="ChEBI" id="CHEBI:57540"/>
    </ligand>
</feature>
<evidence type="ECO:0000256" key="10">
    <source>
        <dbReference type="ARBA" id="ARBA00023027"/>
    </source>
</evidence>
<dbReference type="AlphaFoldDB" id="A0A517MT72"/>
<gene>
    <name evidence="14 17" type="primary">ligA</name>
    <name evidence="17" type="ORF">HG15A2_13500</name>
</gene>
<dbReference type="Gene3D" id="1.10.287.610">
    <property type="entry name" value="Helix hairpin bin"/>
    <property type="match status" value="1"/>
</dbReference>
<dbReference type="EC" id="6.5.1.2" evidence="2 14"/>
<dbReference type="GO" id="GO:0046872">
    <property type="term" value="F:metal ion binding"/>
    <property type="evidence" value="ECO:0007669"/>
    <property type="project" value="UniProtKB-KW"/>
</dbReference>
<evidence type="ECO:0000256" key="12">
    <source>
        <dbReference type="ARBA" id="ARBA00034005"/>
    </source>
</evidence>
<dbReference type="KEGG" id="amob:HG15A2_13500"/>
<sequence>MPEDPAKTIETLRQEIRRHERLYYVDATPEISDQEFDLLLKELEEVEAAHPELITADSPSQRVSGQPIDGFETVPHAQRMYSIDNTYNVEDLTKWAKRCFEALDPRLVELASESIAIDNQETEVKGQRTAEAKAVREKANLQREALASRTSDHLDAASAHGYPLPGGYVTEPKVDGVAISLRYENGLLTQAITRGDGTHGDDVTQNVRAIRSIPLKLSAVGKVPLPAILEVRGEIFMPQSEFVRLNEVTVAAGNEPFANPRNSTAGTLKQLDPQIVAERRLQFLAHGVGEMSAEAAEQITSHSEFLQHAASWGIPTNPLNQRCESLREAIDEIEKFEDQRNELAYAVDGVVVKVDSYAAQQHMGFTSKAPRWAIAYKYAAEQAETTLLEVQWQVGKTGKLTPRAKMEPVLVAGTTVQHATLHNFGEITRKDIRVGDRVIIEKAGEIIPQVVRVVKNKRPDGLKEMKAPEACPECAGEVEIAFSSASDGETGRETARYCINAECPAQLRERLIHFAGRGQMDIDGLGEKAVEQLTEAGLIGTFGDVFSLHERREEVLKLERMGEKKADNLFAGIVAAKDRGLARVLASLGIRHVGSTSGRIIAEHYGTLDALSKATAEDIQSFKANGSESGIGEEIAKSLHHFLHSERGQHVFAELKEAGVDLTMPQTEQGSTQKLAGKSLVVTGKLTRYTREEIQELIRTHGGRAASSVSKSTDYLIAGEKAGSKLTKAEQLGVKVLNEAEFHEILQDT</sequence>
<evidence type="ECO:0000313" key="18">
    <source>
        <dbReference type="Proteomes" id="UP000319852"/>
    </source>
</evidence>
<feature type="binding site" evidence="14">
    <location>
        <position position="171"/>
    </location>
    <ligand>
        <name>NAD(+)</name>
        <dbReference type="ChEBI" id="CHEBI:57540"/>
    </ligand>
</feature>
<dbReference type="Proteomes" id="UP000319852">
    <property type="component" value="Chromosome"/>
</dbReference>
<dbReference type="InterPro" id="IPR001679">
    <property type="entry name" value="DNA_ligase"/>
</dbReference>
<keyword evidence="7 14" id="KW-0227">DNA damage</keyword>
<reference evidence="17 18" key="1">
    <citation type="submission" date="2019-02" db="EMBL/GenBank/DDBJ databases">
        <title>Deep-cultivation of Planctomycetes and their phenomic and genomic characterization uncovers novel biology.</title>
        <authorList>
            <person name="Wiegand S."/>
            <person name="Jogler M."/>
            <person name="Boedeker C."/>
            <person name="Pinto D."/>
            <person name="Vollmers J."/>
            <person name="Rivas-Marin E."/>
            <person name="Kohn T."/>
            <person name="Peeters S.H."/>
            <person name="Heuer A."/>
            <person name="Rast P."/>
            <person name="Oberbeckmann S."/>
            <person name="Bunk B."/>
            <person name="Jeske O."/>
            <person name="Meyerdierks A."/>
            <person name="Storesund J.E."/>
            <person name="Kallscheuer N."/>
            <person name="Luecker S."/>
            <person name="Lage O.M."/>
            <person name="Pohl T."/>
            <person name="Merkel B.J."/>
            <person name="Hornburger P."/>
            <person name="Mueller R.-W."/>
            <person name="Bruemmer F."/>
            <person name="Labrenz M."/>
            <person name="Spormann A.M."/>
            <person name="Op den Camp H."/>
            <person name="Overmann J."/>
            <person name="Amann R."/>
            <person name="Jetten M.S.M."/>
            <person name="Mascher T."/>
            <person name="Medema M.H."/>
            <person name="Devos D.P."/>
            <person name="Kaster A.-K."/>
            <person name="Ovreas L."/>
            <person name="Rohde M."/>
            <person name="Galperin M.Y."/>
            <person name="Jogler C."/>
        </authorList>
    </citation>
    <scope>NUCLEOTIDE SEQUENCE [LARGE SCALE GENOMIC DNA]</scope>
    <source>
        <strain evidence="17 18">HG15A2</strain>
    </source>
</reference>
<organism evidence="17 18">
    <name type="scientific">Adhaeretor mobilis</name>
    <dbReference type="NCBI Taxonomy" id="1930276"/>
    <lineage>
        <taxon>Bacteria</taxon>
        <taxon>Pseudomonadati</taxon>
        <taxon>Planctomycetota</taxon>
        <taxon>Planctomycetia</taxon>
        <taxon>Pirellulales</taxon>
        <taxon>Lacipirellulaceae</taxon>
        <taxon>Adhaeretor</taxon>
    </lineage>
</organism>
<keyword evidence="18" id="KW-1185">Reference proteome</keyword>
<dbReference type="InterPro" id="IPR018239">
    <property type="entry name" value="DNA_ligase_AS"/>
</dbReference>
<dbReference type="HAMAP" id="MF_01588">
    <property type="entry name" value="DNA_ligase_A"/>
    <property type="match status" value="1"/>
</dbReference>
<evidence type="ECO:0000256" key="9">
    <source>
        <dbReference type="ARBA" id="ARBA00022842"/>
    </source>
</evidence>
<dbReference type="GO" id="GO:0003911">
    <property type="term" value="F:DNA ligase (NAD+) activity"/>
    <property type="evidence" value="ECO:0007669"/>
    <property type="project" value="UniProtKB-UniRule"/>
</dbReference>
<dbReference type="Gene3D" id="3.40.50.10190">
    <property type="entry name" value="BRCT domain"/>
    <property type="match status" value="1"/>
</dbReference>
<evidence type="ECO:0000256" key="2">
    <source>
        <dbReference type="ARBA" id="ARBA00012722"/>
    </source>
</evidence>
<dbReference type="FunFam" id="1.10.150.20:FF:000007">
    <property type="entry name" value="DNA ligase"/>
    <property type="match status" value="1"/>
</dbReference>
<evidence type="ECO:0000256" key="6">
    <source>
        <dbReference type="ARBA" id="ARBA00022723"/>
    </source>
</evidence>
<dbReference type="Pfam" id="PF00533">
    <property type="entry name" value="BRCT"/>
    <property type="match status" value="1"/>
</dbReference>
<dbReference type="CDD" id="cd00114">
    <property type="entry name" value="LIGANc"/>
    <property type="match status" value="1"/>
</dbReference>
<comment type="function">
    <text evidence="1 14">DNA ligase that catalyzes the formation of phosphodiester linkages between 5'-phosphoryl and 3'-hydroxyl groups in double-stranded DNA using NAD as a coenzyme and as the energy source for the reaction. It is essential for DNA replication and repair of damaged DNA.</text>
</comment>
<dbReference type="InterPro" id="IPR001357">
    <property type="entry name" value="BRCT_dom"/>
</dbReference>
<name>A0A517MT72_9BACT</name>
<feature type="binding site" evidence="14">
    <location>
        <position position="194"/>
    </location>
    <ligand>
        <name>NAD(+)</name>
        <dbReference type="ChEBI" id="CHEBI:57540"/>
    </ligand>
</feature>
<keyword evidence="11 14" id="KW-0234">DNA repair</keyword>
<feature type="binding site" evidence="14">
    <location>
        <position position="471"/>
    </location>
    <ligand>
        <name>Zn(2+)</name>
        <dbReference type="ChEBI" id="CHEBI:29105"/>
    </ligand>
</feature>
<evidence type="ECO:0000256" key="3">
    <source>
        <dbReference type="ARBA" id="ARBA00013308"/>
    </source>
</evidence>
<feature type="binding site" evidence="14">
    <location>
        <position position="498"/>
    </location>
    <ligand>
        <name>Zn(2+)</name>
        <dbReference type="ChEBI" id="CHEBI:29105"/>
    </ligand>
</feature>
<dbReference type="InterPro" id="IPR010994">
    <property type="entry name" value="RuvA_2-like"/>
</dbReference>
<dbReference type="OrthoDB" id="9759736at2"/>
<evidence type="ECO:0000313" key="17">
    <source>
        <dbReference type="EMBL" id="QDS98078.1"/>
    </source>
</evidence>
<dbReference type="RefSeq" id="WP_145058980.1">
    <property type="nucleotide sequence ID" value="NZ_CP036263.1"/>
</dbReference>
<dbReference type="CDD" id="cd17748">
    <property type="entry name" value="BRCT_DNA_ligase_like"/>
    <property type="match status" value="1"/>
</dbReference>
<keyword evidence="10 14" id="KW-0520">NAD</keyword>
<dbReference type="GO" id="GO:0006281">
    <property type="term" value="P:DNA repair"/>
    <property type="evidence" value="ECO:0007669"/>
    <property type="project" value="UniProtKB-KW"/>
</dbReference>
<dbReference type="PANTHER" id="PTHR23389">
    <property type="entry name" value="CHROMOSOME TRANSMISSION FIDELITY FACTOR 18"/>
    <property type="match status" value="1"/>
</dbReference>
<dbReference type="NCBIfam" id="NF005932">
    <property type="entry name" value="PRK07956.1"/>
    <property type="match status" value="1"/>
</dbReference>
<keyword evidence="4 14" id="KW-0436">Ligase</keyword>
<dbReference type="Pfam" id="PF14520">
    <property type="entry name" value="HHH_5"/>
    <property type="match status" value="1"/>
</dbReference>
<dbReference type="InterPro" id="IPR036420">
    <property type="entry name" value="BRCT_dom_sf"/>
</dbReference>
<evidence type="ECO:0000256" key="13">
    <source>
        <dbReference type="ARBA" id="ARBA00060881"/>
    </source>
</evidence>
<feature type="domain" description="BRCT" evidence="16">
    <location>
        <begin position="670"/>
        <end position="749"/>
    </location>
</feature>
<dbReference type="Pfam" id="PF01653">
    <property type="entry name" value="DNA_ligase_aden"/>
    <property type="match status" value="1"/>
</dbReference>
<dbReference type="InterPro" id="IPR041663">
    <property type="entry name" value="DisA/LigA_HHH"/>
</dbReference>
<dbReference type="SMART" id="SM00292">
    <property type="entry name" value="BRCT"/>
    <property type="match status" value="1"/>
</dbReference>
<evidence type="ECO:0000256" key="15">
    <source>
        <dbReference type="SAM" id="Coils"/>
    </source>
</evidence>
<accession>A0A517MT72</accession>
<keyword evidence="14" id="KW-0464">Manganese</keyword>
<dbReference type="GO" id="GO:0006260">
    <property type="term" value="P:DNA replication"/>
    <property type="evidence" value="ECO:0007669"/>
    <property type="project" value="UniProtKB-KW"/>
</dbReference>
<dbReference type="InterPro" id="IPR013840">
    <property type="entry name" value="DNAligase_N"/>
</dbReference>
<dbReference type="Pfam" id="PF12826">
    <property type="entry name" value="HHH_2"/>
    <property type="match status" value="1"/>
</dbReference>
<dbReference type="SUPFAM" id="SSF50249">
    <property type="entry name" value="Nucleic acid-binding proteins"/>
    <property type="match status" value="1"/>
</dbReference>
<evidence type="ECO:0000259" key="16">
    <source>
        <dbReference type="PROSITE" id="PS50172"/>
    </source>
</evidence>
<comment type="similarity">
    <text evidence="13 14">Belongs to the NAD-dependent DNA ligase family. LigA subfamily.</text>
</comment>
<dbReference type="InterPro" id="IPR004150">
    <property type="entry name" value="NAD_DNA_ligase_OB"/>
</dbReference>
<dbReference type="SUPFAM" id="SSF52113">
    <property type="entry name" value="BRCT domain"/>
    <property type="match status" value="1"/>
</dbReference>
<feature type="binding site" evidence="14">
    <location>
        <position position="474"/>
    </location>
    <ligand>
        <name>Zn(2+)</name>
        <dbReference type="ChEBI" id="CHEBI:29105"/>
    </ligand>
</feature>
<dbReference type="PROSITE" id="PS50172">
    <property type="entry name" value="BRCT"/>
    <property type="match status" value="1"/>
</dbReference>
<evidence type="ECO:0000256" key="5">
    <source>
        <dbReference type="ARBA" id="ARBA00022705"/>
    </source>
</evidence>
<feature type="coiled-coil region" evidence="15">
    <location>
        <begin position="319"/>
        <end position="346"/>
    </location>
</feature>
<evidence type="ECO:0000256" key="8">
    <source>
        <dbReference type="ARBA" id="ARBA00022833"/>
    </source>
</evidence>
<dbReference type="FunFam" id="2.40.50.140:FF:000012">
    <property type="entry name" value="DNA ligase"/>
    <property type="match status" value="1"/>
</dbReference>
<dbReference type="InterPro" id="IPR013839">
    <property type="entry name" value="DNAligase_adenylation"/>
</dbReference>
<dbReference type="GO" id="GO:0005829">
    <property type="term" value="C:cytosol"/>
    <property type="evidence" value="ECO:0007669"/>
    <property type="project" value="TreeGrafter"/>
</dbReference>
<dbReference type="SUPFAM" id="SSF56091">
    <property type="entry name" value="DNA ligase/mRNA capping enzyme, catalytic domain"/>
    <property type="match status" value="2"/>
</dbReference>
<evidence type="ECO:0000256" key="4">
    <source>
        <dbReference type="ARBA" id="ARBA00022598"/>
    </source>
</evidence>
<keyword evidence="8 14" id="KW-0862">Zinc</keyword>
<feature type="binding site" evidence="14">
    <location>
        <position position="353"/>
    </location>
    <ligand>
        <name>NAD(+)</name>
        <dbReference type="ChEBI" id="CHEBI:57540"/>
    </ligand>
</feature>
<proteinExistence type="inferred from homology"/>
<protein>
    <recommendedName>
        <fullName evidence="3 14">DNA ligase</fullName>
        <ecNumber evidence="2 14">6.5.1.2</ecNumber>
    </recommendedName>
    <alternativeName>
        <fullName evidence="14">Polydeoxyribonucleotide synthase [NAD(+)]</fullName>
    </alternativeName>
</protein>
<dbReference type="EMBL" id="CP036263">
    <property type="protein sequence ID" value="QDS98078.1"/>
    <property type="molecule type" value="Genomic_DNA"/>
</dbReference>
<dbReference type="NCBIfam" id="TIGR00575">
    <property type="entry name" value="dnlj"/>
    <property type="match status" value="1"/>
</dbReference>
<dbReference type="PANTHER" id="PTHR23389:SF9">
    <property type="entry name" value="DNA LIGASE"/>
    <property type="match status" value="1"/>
</dbReference>
<evidence type="ECO:0000256" key="14">
    <source>
        <dbReference type="HAMAP-Rule" id="MF_01588"/>
    </source>
</evidence>
<feature type="binding site" evidence="14">
    <location>
        <begin position="82"/>
        <end position="83"/>
    </location>
    <ligand>
        <name>NAD(+)</name>
        <dbReference type="ChEBI" id="CHEBI:57540"/>
    </ligand>
</feature>
<evidence type="ECO:0000256" key="7">
    <source>
        <dbReference type="ARBA" id="ARBA00022763"/>
    </source>
</evidence>
<comment type="cofactor">
    <cofactor evidence="14">
        <name>Mg(2+)</name>
        <dbReference type="ChEBI" id="CHEBI:18420"/>
    </cofactor>
    <cofactor evidence="14">
        <name>Mn(2+)</name>
        <dbReference type="ChEBI" id="CHEBI:29035"/>
    </cofactor>
</comment>
<feature type="binding site" evidence="14">
    <location>
        <position position="503"/>
    </location>
    <ligand>
        <name>Zn(2+)</name>
        <dbReference type="ChEBI" id="CHEBI:29105"/>
    </ligand>
</feature>
<evidence type="ECO:0000256" key="1">
    <source>
        <dbReference type="ARBA" id="ARBA00004067"/>
    </source>
</evidence>
<dbReference type="Gene3D" id="3.30.470.30">
    <property type="entry name" value="DNA ligase/mRNA capping enzyme"/>
    <property type="match status" value="1"/>
</dbReference>
<feature type="binding site" evidence="14">
    <location>
        <begin position="33"/>
        <end position="37"/>
    </location>
    <ligand>
        <name>NAD(+)</name>
        <dbReference type="ChEBI" id="CHEBI:57540"/>
    </ligand>
</feature>
<dbReference type="Gene3D" id="1.10.150.20">
    <property type="entry name" value="5' to 3' exonuclease, C-terminal subdomain"/>
    <property type="match status" value="2"/>
</dbReference>